<evidence type="ECO:0000313" key="4">
    <source>
        <dbReference type="Proteomes" id="UP000685013"/>
    </source>
</evidence>
<keyword evidence="4" id="KW-1185">Reference proteome</keyword>
<evidence type="ECO:0000256" key="1">
    <source>
        <dbReference type="SAM" id="MobiDB-lite"/>
    </source>
</evidence>
<feature type="compositionally biased region" description="Gly residues" evidence="1">
    <location>
        <begin position="42"/>
        <end position="54"/>
    </location>
</feature>
<proteinExistence type="predicted"/>
<dbReference type="AlphaFoldDB" id="A0AAV6P5S8"/>
<reference evidence="3 4" key="1">
    <citation type="journal article" date="2021" name="Hortic Res">
        <title>The domestication of Cucurbita argyrosperma as revealed by the genome of its wild relative.</title>
        <authorList>
            <person name="Barrera-Redondo J."/>
            <person name="Sanchez-de la Vega G."/>
            <person name="Aguirre-Liguori J.A."/>
            <person name="Castellanos-Morales G."/>
            <person name="Gutierrez-Guerrero Y.T."/>
            <person name="Aguirre-Dugua X."/>
            <person name="Aguirre-Planter E."/>
            <person name="Tenaillon M.I."/>
            <person name="Lira-Saade R."/>
            <person name="Eguiarte L.E."/>
        </authorList>
    </citation>
    <scope>NUCLEOTIDE SEQUENCE [LARGE SCALE GENOMIC DNA]</scope>
    <source>
        <strain evidence="3">JBR-2021</strain>
    </source>
</reference>
<organism evidence="3 4">
    <name type="scientific">Cucurbita argyrosperma subsp. sororia</name>
    <dbReference type="NCBI Taxonomy" id="37648"/>
    <lineage>
        <taxon>Eukaryota</taxon>
        <taxon>Viridiplantae</taxon>
        <taxon>Streptophyta</taxon>
        <taxon>Embryophyta</taxon>
        <taxon>Tracheophyta</taxon>
        <taxon>Spermatophyta</taxon>
        <taxon>Magnoliopsida</taxon>
        <taxon>eudicotyledons</taxon>
        <taxon>Gunneridae</taxon>
        <taxon>Pentapetalae</taxon>
        <taxon>rosids</taxon>
        <taxon>fabids</taxon>
        <taxon>Cucurbitales</taxon>
        <taxon>Cucurbitaceae</taxon>
        <taxon>Cucurbiteae</taxon>
        <taxon>Cucurbita</taxon>
    </lineage>
</organism>
<accession>A0AAV6P5S8</accession>
<keyword evidence="2" id="KW-0472">Membrane</keyword>
<gene>
    <name evidence="3" type="ORF">SDJN03_01332</name>
</gene>
<evidence type="ECO:0000313" key="3">
    <source>
        <dbReference type="EMBL" id="KAG6607990.1"/>
    </source>
</evidence>
<feature type="non-terminal residue" evidence="3">
    <location>
        <position position="1"/>
    </location>
</feature>
<feature type="region of interest" description="Disordered" evidence="1">
    <location>
        <begin position="41"/>
        <end position="74"/>
    </location>
</feature>
<evidence type="ECO:0000256" key="2">
    <source>
        <dbReference type="SAM" id="Phobius"/>
    </source>
</evidence>
<keyword evidence="2" id="KW-0812">Transmembrane</keyword>
<name>A0AAV6P5S8_9ROSI</name>
<feature type="transmembrane region" description="Helical" evidence="2">
    <location>
        <begin position="12"/>
        <end position="30"/>
    </location>
</feature>
<keyword evidence="2" id="KW-1133">Transmembrane helix</keyword>
<protein>
    <submittedName>
        <fullName evidence="3">Uncharacterized protein</fullName>
    </submittedName>
</protein>
<sequence>MIEQDSSKVIEFYQIGILAGWLVGWSFSSVKWGMDENDQQFVGGGGVGRGGTGRGSDMYGHEKEDMPSSSKLATDGTNFVNLFQNSQQSRKR</sequence>
<comment type="caution">
    <text evidence="3">The sequence shown here is derived from an EMBL/GenBank/DDBJ whole genome shotgun (WGS) entry which is preliminary data.</text>
</comment>
<dbReference type="EMBL" id="JAGKQH010000001">
    <property type="protein sequence ID" value="KAG6607990.1"/>
    <property type="molecule type" value="Genomic_DNA"/>
</dbReference>
<dbReference type="Proteomes" id="UP000685013">
    <property type="component" value="Chromosome 1"/>
</dbReference>